<evidence type="ECO:0008006" key="12">
    <source>
        <dbReference type="Google" id="ProtNLM"/>
    </source>
</evidence>
<keyword evidence="6 9" id="KW-0732">Signal</keyword>
<dbReference type="STRING" id="2163413.A0A4P6XP12"/>
<gene>
    <name evidence="10" type="ORF">METSCH_C06680</name>
</gene>
<name>A0A4P6XP12_9ASCO</name>
<dbReference type="GO" id="GO:0009986">
    <property type="term" value="C:cell surface"/>
    <property type="evidence" value="ECO:0007669"/>
    <property type="project" value="TreeGrafter"/>
</dbReference>
<proteinExistence type="inferred from homology"/>
<evidence type="ECO:0000313" key="10">
    <source>
        <dbReference type="EMBL" id="QBM88689.1"/>
    </source>
</evidence>
<evidence type="ECO:0000256" key="7">
    <source>
        <dbReference type="ARBA" id="ARBA00023180"/>
    </source>
</evidence>
<dbReference type="GO" id="GO:0005886">
    <property type="term" value="C:plasma membrane"/>
    <property type="evidence" value="ECO:0007669"/>
    <property type="project" value="UniProtKB-SubCell"/>
</dbReference>
<evidence type="ECO:0000256" key="9">
    <source>
        <dbReference type="SAM" id="SignalP"/>
    </source>
</evidence>
<dbReference type="EMBL" id="CP034458">
    <property type="protein sequence ID" value="QBM88689.1"/>
    <property type="molecule type" value="Genomic_DNA"/>
</dbReference>
<keyword evidence="11" id="KW-1185">Reference proteome</keyword>
<dbReference type="InterPro" id="IPR051648">
    <property type="entry name" value="CWI-Assembly_Regulator"/>
</dbReference>
<sequence>MLKNLVFPVLATLAAAASLNSCSFSTTISAASAVQNLNSCPTLSGDITVTGDQLASVDLSQVNAIDADLLFFNSSSITDINFGGLANVTGLLGFSALTQMHNIEFSALTAAKELLFVSLPSLAALNLGLGLATVSQLTLSDTALSLIDLLLNFETIGVLNVNNNKNVTLIDLSSLQNVTEGLTLSFNSDNATVKLDKLQWASNLTLQDIGDVSIGSLQYVNGSFVVAYNSFDSVSFDSLSNVGASLQIFANDNLESLNLANLTEIDGEFHVFNNTYLEEIELDSLQTVKGAVSMKGDFGNFTLPDLKEVDGDFSIESTLDDFSCEAFDKLHKNNKIKGHNYNCLSPSTTQSSSAASSTSKSSSKSSGASSTSGLSLSSTSTSSTRSSNAAAFSPATFLGWVVAAAAALLI</sequence>
<dbReference type="Proteomes" id="UP000292447">
    <property type="component" value="Chromosome III"/>
</dbReference>
<comment type="subcellular location">
    <subcellularLocation>
        <location evidence="2">Cell membrane</location>
        <topology evidence="2">Lipid-anchor</topology>
        <topology evidence="2">GPI-anchor</topology>
    </subcellularLocation>
    <subcellularLocation>
        <location evidence="1">Secreted</location>
        <location evidence="1">Cell wall</location>
    </subcellularLocation>
</comment>
<evidence type="ECO:0000256" key="1">
    <source>
        <dbReference type="ARBA" id="ARBA00004191"/>
    </source>
</evidence>
<evidence type="ECO:0000256" key="6">
    <source>
        <dbReference type="ARBA" id="ARBA00022729"/>
    </source>
</evidence>
<reference evidence="11" key="1">
    <citation type="submission" date="2019-03" db="EMBL/GenBank/DDBJ databases">
        <title>Snf2 controls pulcherriminic acid biosynthesis and connects pigmentation and antifungal activity of the yeast Metschnikowia pulcherrima.</title>
        <authorList>
            <person name="Gore-Lloyd D."/>
            <person name="Sumann I."/>
            <person name="Brachmann A.O."/>
            <person name="Schneeberger K."/>
            <person name="Ortiz-Merino R.A."/>
            <person name="Moreno-Beltran M."/>
            <person name="Schlaefli M."/>
            <person name="Kirner P."/>
            <person name="Santos Kron A."/>
            <person name="Wolfe K.H."/>
            <person name="Piel J."/>
            <person name="Ahrens C.H."/>
            <person name="Henk D."/>
            <person name="Freimoser F.M."/>
        </authorList>
    </citation>
    <scope>NUCLEOTIDE SEQUENCE [LARGE SCALE GENOMIC DNA]</scope>
    <source>
        <strain evidence="11">APC 1.2</strain>
    </source>
</reference>
<dbReference type="GO" id="GO:0031505">
    <property type="term" value="P:fungal-type cell wall organization"/>
    <property type="evidence" value="ECO:0007669"/>
    <property type="project" value="TreeGrafter"/>
</dbReference>
<dbReference type="PANTHER" id="PTHR31018:SF3">
    <property type="entry name" value="RECEPTOR PROTEIN-TYROSINE KINASE"/>
    <property type="match status" value="1"/>
</dbReference>
<protein>
    <recommendedName>
        <fullName evidence="12">Cell wall protein ECM33</fullName>
    </recommendedName>
</protein>
<organism evidence="10 11">
    <name type="scientific">Metschnikowia aff. pulcherrima</name>
    <dbReference type="NCBI Taxonomy" id="2163413"/>
    <lineage>
        <taxon>Eukaryota</taxon>
        <taxon>Fungi</taxon>
        <taxon>Dikarya</taxon>
        <taxon>Ascomycota</taxon>
        <taxon>Saccharomycotina</taxon>
        <taxon>Pichiomycetes</taxon>
        <taxon>Metschnikowiaceae</taxon>
        <taxon>Metschnikowia</taxon>
    </lineage>
</organism>
<dbReference type="GO" id="GO:0009277">
    <property type="term" value="C:fungal-type cell wall"/>
    <property type="evidence" value="ECO:0007669"/>
    <property type="project" value="TreeGrafter"/>
</dbReference>
<evidence type="ECO:0000313" key="11">
    <source>
        <dbReference type="Proteomes" id="UP000292447"/>
    </source>
</evidence>
<dbReference type="PANTHER" id="PTHR31018">
    <property type="entry name" value="SPORULATION-SPECIFIC PROTEIN-RELATED"/>
    <property type="match status" value="1"/>
</dbReference>
<dbReference type="Gene3D" id="3.80.20.20">
    <property type="entry name" value="Receptor L-domain"/>
    <property type="match status" value="1"/>
</dbReference>
<evidence type="ECO:0000256" key="8">
    <source>
        <dbReference type="SAM" id="MobiDB-lite"/>
    </source>
</evidence>
<keyword evidence="5" id="KW-0964">Secreted</keyword>
<feature type="region of interest" description="Disordered" evidence="8">
    <location>
        <begin position="346"/>
        <end position="384"/>
    </location>
</feature>
<accession>A0A4P6XP12</accession>
<evidence type="ECO:0000256" key="3">
    <source>
        <dbReference type="ARBA" id="ARBA00005798"/>
    </source>
</evidence>
<keyword evidence="7" id="KW-0325">Glycoprotein</keyword>
<comment type="similarity">
    <text evidence="3">Belongs to the SPS2 family.</text>
</comment>
<keyword evidence="4" id="KW-0134">Cell wall</keyword>
<evidence type="ECO:0000256" key="4">
    <source>
        <dbReference type="ARBA" id="ARBA00022512"/>
    </source>
</evidence>
<evidence type="ECO:0000256" key="2">
    <source>
        <dbReference type="ARBA" id="ARBA00004609"/>
    </source>
</evidence>
<feature type="signal peptide" evidence="9">
    <location>
        <begin position="1"/>
        <end position="16"/>
    </location>
</feature>
<evidence type="ECO:0000256" key="5">
    <source>
        <dbReference type="ARBA" id="ARBA00022525"/>
    </source>
</evidence>
<dbReference type="AlphaFoldDB" id="A0A4P6XP12"/>
<dbReference type="InterPro" id="IPR036941">
    <property type="entry name" value="Rcpt_L-dom_sf"/>
</dbReference>
<feature type="chain" id="PRO_5020430213" description="Cell wall protein ECM33" evidence="9">
    <location>
        <begin position="17"/>
        <end position="410"/>
    </location>
</feature>
<dbReference type="SUPFAM" id="SSF52058">
    <property type="entry name" value="L domain-like"/>
    <property type="match status" value="2"/>
</dbReference>